<evidence type="ECO:0000256" key="6">
    <source>
        <dbReference type="ARBA" id="ARBA00022679"/>
    </source>
</evidence>
<dbReference type="NCBIfam" id="TIGR02614">
    <property type="entry name" value="ftsW"/>
    <property type="match status" value="1"/>
</dbReference>
<dbReference type="Proteomes" id="UP000437736">
    <property type="component" value="Unassembled WGS sequence"/>
</dbReference>
<dbReference type="PANTHER" id="PTHR30474:SF2">
    <property type="entry name" value="PEPTIDOGLYCAN GLYCOSYLTRANSFERASE FTSW-RELATED"/>
    <property type="match status" value="1"/>
</dbReference>
<sequence>DKIAEEKRALLRAYGAEVVVCPSSVTSLQQYGSPWHFFERQLLWLVIGTGAFFVALRVDRRRWRRFARAAMVVALGLLFVVLIPHVGVGAAGATRWLGTSSFQIQPSELAKLALVFFAADTLDRRAERGERGDWRYQMGPVLAIVGLLAVLVMAQPDMGSTAVLVVIGLAMVGTAGIPGKPLAAIFGLVGVLGMLMAVVAPYRWRRLTAFVHPFKNASGSGFQSVQGLFALGAGRLTGDGIGTSLASWGYLPNAQTDFIFAIIGEETGLVGTLLLTGLFLAFAVVGVRIACGARDRFSGLVAAGIVAWLIGQAVINIGAVVGLLPVTGVPLPFVSYGGSSLVLTLFGAGVLGNIARRP</sequence>
<keyword evidence="8" id="KW-0133">Cell shape</keyword>
<evidence type="ECO:0000256" key="17">
    <source>
        <dbReference type="ARBA" id="ARBA00041185"/>
    </source>
</evidence>
<name>A0ABW9QYX7_9ACTN</name>
<dbReference type="Pfam" id="PF01098">
    <property type="entry name" value="FTSW_RODA_SPOVE"/>
    <property type="match status" value="1"/>
</dbReference>
<feature type="transmembrane region" description="Helical" evidence="22">
    <location>
        <begin position="41"/>
        <end position="58"/>
    </location>
</feature>
<keyword evidence="4" id="KW-0132">Cell division</keyword>
<keyword evidence="9" id="KW-0573">Peptidoglycan synthesis</keyword>
<comment type="function">
    <text evidence="21">Peptidoglycan polymerase that is essential for cell division.</text>
</comment>
<feature type="transmembrane region" description="Helical" evidence="22">
    <location>
        <begin position="184"/>
        <end position="204"/>
    </location>
</feature>
<feature type="non-terminal residue" evidence="23">
    <location>
        <position position="1"/>
    </location>
</feature>
<evidence type="ECO:0000256" key="8">
    <source>
        <dbReference type="ARBA" id="ARBA00022960"/>
    </source>
</evidence>
<evidence type="ECO:0000256" key="18">
    <source>
        <dbReference type="ARBA" id="ARBA00041418"/>
    </source>
</evidence>
<organism evidence="23 24">
    <name type="scientific">Acidiferrimicrobium australe</name>
    <dbReference type="NCBI Taxonomy" id="2664430"/>
    <lineage>
        <taxon>Bacteria</taxon>
        <taxon>Bacillati</taxon>
        <taxon>Actinomycetota</taxon>
        <taxon>Acidimicrobiia</taxon>
        <taxon>Acidimicrobiales</taxon>
        <taxon>Acidimicrobiaceae</taxon>
        <taxon>Acidiferrimicrobium</taxon>
    </lineage>
</organism>
<gene>
    <name evidence="23" type="primary">ftsW</name>
    <name evidence="23" type="ORF">GHK86_19090</name>
</gene>
<keyword evidence="10 22" id="KW-1133">Transmembrane helix</keyword>
<evidence type="ECO:0000256" key="7">
    <source>
        <dbReference type="ARBA" id="ARBA00022692"/>
    </source>
</evidence>
<keyword evidence="12" id="KW-0131">Cell cycle</keyword>
<dbReference type="InterPro" id="IPR001182">
    <property type="entry name" value="FtsW/RodA"/>
</dbReference>
<dbReference type="InterPro" id="IPR018365">
    <property type="entry name" value="Cell_cycle_FtsW-rel_CS"/>
</dbReference>
<feature type="transmembrane region" description="Helical" evidence="22">
    <location>
        <begin position="160"/>
        <end position="177"/>
    </location>
</feature>
<comment type="catalytic activity">
    <reaction evidence="20">
        <text>[GlcNAc-(1-&gt;4)-Mur2Ac(oyl-L-Ala-gamma-D-Glu-L-Lys-D-Ala-D-Ala)](n)-di-trans,octa-cis-undecaprenyl diphosphate + beta-D-GlcNAc-(1-&gt;4)-Mur2Ac(oyl-L-Ala-gamma-D-Glu-L-Lys-D-Ala-D-Ala)-di-trans,octa-cis-undecaprenyl diphosphate = [GlcNAc-(1-&gt;4)-Mur2Ac(oyl-L-Ala-gamma-D-Glu-L-Lys-D-Ala-D-Ala)](n+1)-di-trans,octa-cis-undecaprenyl diphosphate + di-trans,octa-cis-undecaprenyl diphosphate + H(+)</text>
        <dbReference type="Rhea" id="RHEA:23708"/>
        <dbReference type="Rhea" id="RHEA-COMP:9602"/>
        <dbReference type="Rhea" id="RHEA-COMP:9603"/>
        <dbReference type="ChEBI" id="CHEBI:15378"/>
        <dbReference type="ChEBI" id="CHEBI:58405"/>
        <dbReference type="ChEBI" id="CHEBI:60033"/>
        <dbReference type="ChEBI" id="CHEBI:78435"/>
        <dbReference type="EC" id="2.4.99.28"/>
    </reaction>
</comment>
<feature type="transmembrane region" description="Helical" evidence="22">
    <location>
        <begin position="134"/>
        <end position="154"/>
    </location>
</feature>
<keyword evidence="5" id="KW-0328">Glycosyltransferase</keyword>
<accession>A0ABW9QYX7</accession>
<evidence type="ECO:0000256" key="5">
    <source>
        <dbReference type="ARBA" id="ARBA00022676"/>
    </source>
</evidence>
<evidence type="ECO:0000256" key="22">
    <source>
        <dbReference type="SAM" id="Phobius"/>
    </source>
</evidence>
<evidence type="ECO:0000313" key="23">
    <source>
        <dbReference type="EMBL" id="MST34820.1"/>
    </source>
</evidence>
<feature type="transmembrane region" description="Helical" evidence="22">
    <location>
        <begin position="297"/>
        <end position="321"/>
    </location>
</feature>
<evidence type="ECO:0000256" key="20">
    <source>
        <dbReference type="ARBA" id="ARBA00049902"/>
    </source>
</evidence>
<evidence type="ECO:0000256" key="19">
    <source>
        <dbReference type="ARBA" id="ARBA00044770"/>
    </source>
</evidence>
<keyword evidence="11 22" id="KW-0472">Membrane</keyword>
<dbReference type="EC" id="2.4.99.28" evidence="19"/>
<evidence type="ECO:0000256" key="15">
    <source>
        <dbReference type="ARBA" id="ARBA00033270"/>
    </source>
</evidence>
<comment type="similarity">
    <text evidence="16">Belongs to the SEDS family. FtsW subfamily.</text>
</comment>
<feature type="transmembrane region" description="Helical" evidence="22">
    <location>
        <begin position="333"/>
        <end position="355"/>
    </location>
</feature>
<evidence type="ECO:0000256" key="11">
    <source>
        <dbReference type="ARBA" id="ARBA00023136"/>
    </source>
</evidence>
<proteinExistence type="inferred from homology"/>
<feature type="transmembrane region" description="Helical" evidence="22">
    <location>
        <begin position="70"/>
        <end position="92"/>
    </location>
</feature>
<evidence type="ECO:0000256" key="12">
    <source>
        <dbReference type="ARBA" id="ARBA00023306"/>
    </source>
</evidence>
<feature type="transmembrane region" description="Helical" evidence="22">
    <location>
        <begin position="258"/>
        <end position="285"/>
    </location>
</feature>
<keyword evidence="7 22" id="KW-0812">Transmembrane</keyword>
<evidence type="ECO:0000313" key="24">
    <source>
        <dbReference type="Proteomes" id="UP000437736"/>
    </source>
</evidence>
<evidence type="ECO:0000256" key="2">
    <source>
        <dbReference type="ARBA" id="ARBA00004752"/>
    </source>
</evidence>
<evidence type="ECO:0000256" key="3">
    <source>
        <dbReference type="ARBA" id="ARBA00022475"/>
    </source>
</evidence>
<dbReference type="PANTHER" id="PTHR30474">
    <property type="entry name" value="CELL CYCLE PROTEIN"/>
    <property type="match status" value="1"/>
</dbReference>
<reference evidence="23 24" key="1">
    <citation type="submission" date="2019-11" db="EMBL/GenBank/DDBJ databases">
        <title>Acidiferrimicrobium australis gen. nov., sp. nov., an acidophilic and obligately heterotrophic, member of the Actinobacteria that catalyses dissimilatory oxido- reduction of iron isolated from metal-rich acidic water in Chile.</title>
        <authorList>
            <person name="Gonzalez D."/>
            <person name="Huber K."/>
            <person name="Hedrich S."/>
            <person name="Rojas-Villalobos C."/>
            <person name="Quatrini R."/>
            <person name="Dinamarca M.A."/>
            <person name="Schwarz A."/>
            <person name="Canales C."/>
            <person name="Nancucheo I."/>
        </authorList>
    </citation>
    <scope>NUCLEOTIDE SEQUENCE [LARGE SCALE GENOMIC DNA]</scope>
    <source>
        <strain evidence="23 24">USS-CCA1</strain>
    </source>
</reference>
<evidence type="ECO:0000256" key="9">
    <source>
        <dbReference type="ARBA" id="ARBA00022984"/>
    </source>
</evidence>
<evidence type="ECO:0000256" key="16">
    <source>
        <dbReference type="ARBA" id="ARBA00038053"/>
    </source>
</evidence>
<comment type="caution">
    <text evidence="23">The sequence shown here is derived from an EMBL/GenBank/DDBJ whole genome shotgun (WGS) entry which is preliminary data.</text>
</comment>
<evidence type="ECO:0000256" key="14">
    <source>
        <dbReference type="ARBA" id="ARBA00032370"/>
    </source>
</evidence>
<comment type="subcellular location">
    <subcellularLocation>
        <location evidence="1">Cell membrane</location>
        <topology evidence="1">Multi-pass membrane protein</topology>
    </subcellularLocation>
</comment>
<dbReference type="InterPro" id="IPR013437">
    <property type="entry name" value="FtsW"/>
</dbReference>
<keyword evidence="6" id="KW-0808">Transferase</keyword>
<keyword evidence="13" id="KW-0961">Cell wall biogenesis/degradation</keyword>
<evidence type="ECO:0000256" key="13">
    <source>
        <dbReference type="ARBA" id="ARBA00023316"/>
    </source>
</evidence>
<comment type="pathway">
    <text evidence="2">Cell wall biogenesis; peptidoglycan biosynthesis.</text>
</comment>
<evidence type="ECO:0000256" key="1">
    <source>
        <dbReference type="ARBA" id="ARBA00004651"/>
    </source>
</evidence>
<evidence type="ECO:0000256" key="10">
    <source>
        <dbReference type="ARBA" id="ARBA00022989"/>
    </source>
</evidence>
<evidence type="ECO:0000256" key="21">
    <source>
        <dbReference type="ARBA" id="ARBA00049966"/>
    </source>
</evidence>
<protein>
    <recommendedName>
        <fullName evidence="17">Probable peptidoglycan glycosyltransferase FtsW</fullName>
        <ecNumber evidence="19">2.4.99.28</ecNumber>
    </recommendedName>
    <alternativeName>
        <fullName evidence="18">Cell division protein FtsW</fullName>
    </alternativeName>
    <alternativeName>
        <fullName evidence="15">Cell wall polymerase</fullName>
    </alternativeName>
    <alternativeName>
        <fullName evidence="14">Peptidoglycan polymerase</fullName>
    </alternativeName>
</protein>
<keyword evidence="24" id="KW-1185">Reference proteome</keyword>
<dbReference type="PROSITE" id="PS00428">
    <property type="entry name" value="FTSW_RODA_SPOVE"/>
    <property type="match status" value="1"/>
</dbReference>
<evidence type="ECO:0000256" key="4">
    <source>
        <dbReference type="ARBA" id="ARBA00022618"/>
    </source>
</evidence>
<dbReference type="EMBL" id="WJHE01001234">
    <property type="protein sequence ID" value="MST34820.1"/>
    <property type="molecule type" value="Genomic_DNA"/>
</dbReference>
<keyword evidence="3" id="KW-1003">Cell membrane</keyword>